<proteinExistence type="predicted"/>
<dbReference type="Proteomes" id="UP000277580">
    <property type="component" value="Unassembled WGS sequence"/>
</dbReference>
<dbReference type="InParanoid" id="A0A3N4L1I5"/>
<dbReference type="EMBL" id="ML119108">
    <property type="protein sequence ID" value="RPB16673.1"/>
    <property type="molecule type" value="Genomic_DNA"/>
</dbReference>
<sequence length="93" mass="10536">MAASLQRRDLECSDPAHPCNTYNNYPDCSPDYVKTLKACQVTGCIQWFRDPLEHCTKCDAPDNACNTYTNYKECSPEYIADVKEYVNHGCSTV</sequence>
<dbReference type="AlphaFoldDB" id="A0A3N4L1I5"/>
<evidence type="ECO:0000313" key="1">
    <source>
        <dbReference type="EMBL" id="RPB16673.1"/>
    </source>
</evidence>
<reference evidence="1 2" key="1">
    <citation type="journal article" date="2018" name="Nat. Ecol. Evol.">
        <title>Pezizomycetes genomes reveal the molecular basis of ectomycorrhizal truffle lifestyle.</title>
        <authorList>
            <person name="Murat C."/>
            <person name="Payen T."/>
            <person name="Noel B."/>
            <person name="Kuo A."/>
            <person name="Morin E."/>
            <person name="Chen J."/>
            <person name="Kohler A."/>
            <person name="Krizsan K."/>
            <person name="Balestrini R."/>
            <person name="Da Silva C."/>
            <person name="Montanini B."/>
            <person name="Hainaut M."/>
            <person name="Levati E."/>
            <person name="Barry K.W."/>
            <person name="Belfiori B."/>
            <person name="Cichocki N."/>
            <person name="Clum A."/>
            <person name="Dockter R.B."/>
            <person name="Fauchery L."/>
            <person name="Guy J."/>
            <person name="Iotti M."/>
            <person name="Le Tacon F."/>
            <person name="Lindquist E.A."/>
            <person name="Lipzen A."/>
            <person name="Malagnac F."/>
            <person name="Mello A."/>
            <person name="Molinier V."/>
            <person name="Miyauchi S."/>
            <person name="Poulain J."/>
            <person name="Riccioni C."/>
            <person name="Rubini A."/>
            <person name="Sitrit Y."/>
            <person name="Splivallo R."/>
            <person name="Traeger S."/>
            <person name="Wang M."/>
            <person name="Zifcakova L."/>
            <person name="Wipf D."/>
            <person name="Zambonelli A."/>
            <person name="Paolocci F."/>
            <person name="Nowrousian M."/>
            <person name="Ottonello S."/>
            <person name="Baldrian P."/>
            <person name="Spatafora J.W."/>
            <person name="Henrissat B."/>
            <person name="Nagy L.G."/>
            <person name="Aury J.M."/>
            <person name="Wincker P."/>
            <person name="Grigoriev I.V."/>
            <person name="Bonfante P."/>
            <person name="Martin F.M."/>
        </authorList>
    </citation>
    <scope>NUCLEOTIDE SEQUENCE [LARGE SCALE GENOMIC DNA]</scope>
    <source>
        <strain evidence="1 2">CCBAS932</strain>
    </source>
</reference>
<evidence type="ECO:0000313" key="2">
    <source>
        <dbReference type="Proteomes" id="UP000277580"/>
    </source>
</evidence>
<accession>A0A3N4L1I5</accession>
<organism evidence="1 2">
    <name type="scientific">Morchella conica CCBAS932</name>
    <dbReference type="NCBI Taxonomy" id="1392247"/>
    <lineage>
        <taxon>Eukaryota</taxon>
        <taxon>Fungi</taxon>
        <taxon>Dikarya</taxon>
        <taxon>Ascomycota</taxon>
        <taxon>Pezizomycotina</taxon>
        <taxon>Pezizomycetes</taxon>
        <taxon>Pezizales</taxon>
        <taxon>Morchellaceae</taxon>
        <taxon>Morchella</taxon>
    </lineage>
</organism>
<protein>
    <submittedName>
        <fullName evidence="1">Uncharacterized protein</fullName>
    </submittedName>
</protein>
<gene>
    <name evidence="1" type="ORF">P167DRAFT_480814</name>
</gene>
<dbReference type="OrthoDB" id="5343552at2759"/>
<name>A0A3N4L1I5_9PEZI</name>
<keyword evidence="2" id="KW-1185">Reference proteome</keyword>